<name>A0ABM0MV77_SACKO</name>
<protein>
    <submittedName>
        <fullName evidence="2">IQ calmodulin-binding motif-containing protein 1-like</fullName>
    </submittedName>
</protein>
<proteinExistence type="predicted"/>
<accession>A0ABM0MV77</accession>
<dbReference type="Proteomes" id="UP000694865">
    <property type="component" value="Unplaced"/>
</dbReference>
<dbReference type="GeneID" id="100373491"/>
<reference evidence="2" key="1">
    <citation type="submission" date="2025-08" db="UniProtKB">
        <authorList>
            <consortium name="RefSeq"/>
        </authorList>
    </citation>
    <scope>IDENTIFICATION</scope>
    <source>
        <tissue evidence="2">Testes</tissue>
    </source>
</reference>
<keyword evidence="1" id="KW-1185">Reference proteome</keyword>
<gene>
    <name evidence="2" type="primary">LOC100373491</name>
</gene>
<dbReference type="InterPro" id="IPR028765">
    <property type="entry name" value="IQCB1"/>
</dbReference>
<organism evidence="1 2">
    <name type="scientific">Saccoglossus kowalevskii</name>
    <name type="common">Acorn worm</name>
    <dbReference type="NCBI Taxonomy" id="10224"/>
    <lineage>
        <taxon>Eukaryota</taxon>
        <taxon>Metazoa</taxon>
        <taxon>Hemichordata</taxon>
        <taxon>Enteropneusta</taxon>
        <taxon>Harrimaniidae</taxon>
        <taxon>Saccoglossus</taxon>
    </lineage>
</organism>
<dbReference type="PANTHER" id="PTHR15673">
    <property type="entry name" value="IQ CALMODULIN-BINDING MOTIF CONTAINING PROTEIN 1"/>
    <property type="match status" value="1"/>
</dbReference>
<evidence type="ECO:0000313" key="1">
    <source>
        <dbReference type="Proteomes" id="UP000694865"/>
    </source>
</evidence>
<dbReference type="PANTHER" id="PTHR15673:SF2">
    <property type="entry name" value="IQ CALMODULIN-BINDING MOTIF-CONTAINING PROTEIN 1"/>
    <property type="match status" value="1"/>
</dbReference>
<sequence>MASDVFQDKRVADLAAQVAETTDRNVPILLLGLQNILDSVVPGSPKIEAIKLDIWKFELLQSVLIALKQDFSQISGKWNTAAALTKILCQASVGLDPPESHEFYGVFLPEITERLLILCRNIQHRYIKIPENTLALKDDLIKNFNEITDQIKYLAGGHSFLTTNVLRSNYLMQMMITDDKETSIALMYLIQSMIRANMQVLNSLDEKVLFSLLDELVYKLSAFTDADIGAAATRALLAII</sequence>
<dbReference type="RefSeq" id="XP_006823918.1">
    <property type="nucleotide sequence ID" value="XM_006823855.1"/>
</dbReference>
<evidence type="ECO:0000313" key="2">
    <source>
        <dbReference type="RefSeq" id="XP_006823918.1"/>
    </source>
</evidence>